<accession>A0ABU6SJ07</accession>
<feature type="region of interest" description="Disordered" evidence="1">
    <location>
        <begin position="89"/>
        <end position="112"/>
    </location>
</feature>
<evidence type="ECO:0000256" key="1">
    <source>
        <dbReference type="SAM" id="MobiDB-lite"/>
    </source>
</evidence>
<name>A0ABU6SJ07_9FABA</name>
<reference evidence="2 3" key="1">
    <citation type="journal article" date="2023" name="Plants (Basel)">
        <title>Bridging the Gap: Combining Genomics and Transcriptomics Approaches to Understand Stylosanthes scabra, an Orphan Legume from the Brazilian Caatinga.</title>
        <authorList>
            <person name="Ferreira-Neto J.R.C."/>
            <person name="da Silva M.D."/>
            <person name="Binneck E."/>
            <person name="de Melo N.F."/>
            <person name="da Silva R.H."/>
            <person name="de Melo A.L.T.M."/>
            <person name="Pandolfi V."/>
            <person name="Bustamante F.O."/>
            <person name="Brasileiro-Vidal A.C."/>
            <person name="Benko-Iseppon A.M."/>
        </authorList>
    </citation>
    <scope>NUCLEOTIDE SEQUENCE [LARGE SCALE GENOMIC DNA]</scope>
    <source>
        <tissue evidence="2">Leaves</tissue>
    </source>
</reference>
<protein>
    <submittedName>
        <fullName evidence="2">Uncharacterized protein</fullName>
    </submittedName>
</protein>
<dbReference type="EMBL" id="JASCZI010060811">
    <property type="protein sequence ID" value="MED6136151.1"/>
    <property type="molecule type" value="Genomic_DNA"/>
</dbReference>
<evidence type="ECO:0000313" key="2">
    <source>
        <dbReference type="EMBL" id="MED6136151.1"/>
    </source>
</evidence>
<proteinExistence type="predicted"/>
<evidence type="ECO:0000313" key="3">
    <source>
        <dbReference type="Proteomes" id="UP001341840"/>
    </source>
</evidence>
<sequence>MKSIIKNLLITDVVSKFYQRVKVSRPKWASDTCAREKNGDYTLSEGAISGARAKKLNESFGNLAALIDEEMHQLLQRKRRLSPLENWVRNLEEEENRENREDKGNSSMSNNV</sequence>
<comment type="caution">
    <text evidence="2">The sequence shown here is derived from an EMBL/GenBank/DDBJ whole genome shotgun (WGS) entry which is preliminary data.</text>
</comment>
<dbReference type="Proteomes" id="UP001341840">
    <property type="component" value="Unassembled WGS sequence"/>
</dbReference>
<organism evidence="2 3">
    <name type="scientific">Stylosanthes scabra</name>
    <dbReference type="NCBI Taxonomy" id="79078"/>
    <lineage>
        <taxon>Eukaryota</taxon>
        <taxon>Viridiplantae</taxon>
        <taxon>Streptophyta</taxon>
        <taxon>Embryophyta</taxon>
        <taxon>Tracheophyta</taxon>
        <taxon>Spermatophyta</taxon>
        <taxon>Magnoliopsida</taxon>
        <taxon>eudicotyledons</taxon>
        <taxon>Gunneridae</taxon>
        <taxon>Pentapetalae</taxon>
        <taxon>rosids</taxon>
        <taxon>fabids</taxon>
        <taxon>Fabales</taxon>
        <taxon>Fabaceae</taxon>
        <taxon>Papilionoideae</taxon>
        <taxon>50 kb inversion clade</taxon>
        <taxon>dalbergioids sensu lato</taxon>
        <taxon>Dalbergieae</taxon>
        <taxon>Pterocarpus clade</taxon>
        <taxon>Stylosanthes</taxon>
    </lineage>
</organism>
<gene>
    <name evidence="2" type="ORF">PIB30_053384</name>
</gene>
<keyword evidence="3" id="KW-1185">Reference proteome</keyword>